<gene>
    <name evidence="5" type="ORF">MCOR_27298</name>
</gene>
<name>A0A6J8CC09_MYTCO</name>
<protein>
    <submittedName>
        <fullName evidence="5">Uncharacterized protein</fullName>
    </submittedName>
</protein>
<dbReference type="Pfam" id="PF00656">
    <property type="entry name" value="Peptidase_C14"/>
    <property type="match status" value="1"/>
</dbReference>
<feature type="domain" description="Caspase family p10" evidence="3">
    <location>
        <begin position="444"/>
        <end position="534"/>
    </location>
</feature>
<dbReference type="EMBL" id="CACVKT020004970">
    <property type="protein sequence ID" value="CAC5392357.1"/>
    <property type="molecule type" value="Genomic_DNA"/>
</dbReference>
<evidence type="ECO:0000256" key="2">
    <source>
        <dbReference type="RuleBase" id="RU003971"/>
    </source>
</evidence>
<dbReference type="PROSITE" id="PS50208">
    <property type="entry name" value="CASPASE_P20"/>
    <property type="match status" value="1"/>
</dbReference>
<dbReference type="InterPro" id="IPR002398">
    <property type="entry name" value="Pept_C14"/>
</dbReference>
<organism evidence="5 6">
    <name type="scientific">Mytilus coruscus</name>
    <name type="common">Sea mussel</name>
    <dbReference type="NCBI Taxonomy" id="42192"/>
    <lineage>
        <taxon>Eukaryota</taxon>
        <taxon>Metazoa</taxon>
        <taxon>Spiralia</taxon>
        <taxon>Lophotrochozoa</taxon>
        <taxon>Mollusca</taxon>
        <taxon>Bivalvia</taxon>
        <taxon>Autobranchia</taxon>
        <taxon>Pteriomorphia</taxon>
        <taxon>Mytilida</taxon>
        <taxon>Mytiloidea</taxon>
        <taxon>Mytilidae</taxon>
        <taxon>Mytilinae</taxon>
        <taxon>Mytilus</taxon>
    </lineage>
</organism>
<dbReference type="Gene3D" id="3.40.50.1460">
    <property type="match status" value="1"/>
</dbReference>
<evidence type="ECO:0000256" key="1">
    <source>
        <dbReference type="ARBA" id="ARBA00010134"/>
    </source>
</evidence>
<dbReference type="PROSITE" id="PS50207">
    <property type="entry name" value="CASPASE_P10"/>
    <property type="match status" value="1"/>
</dbReference>
<feature type="domain" description="Caspase family p20" evidence="4">
    <location>
        <begin position="283"/>
        <end position="409"/>
    </location>
</feature>
<dbReference type="Gene3D" id="3.30.70.1470">
    <property type="entry name" value="Caspase-like"/>
    <property type="match status" value="1"/>
</dbReference>
<dbReference type="Proteomes" id="UP000507470">
    <property type="component" value="Unassembled WGS sequence"/>
</dbReference>
<dbReference type="PANTHER" id="PTHR47901:SF3">
    <property type="entry name" value="CASPASE-1"/>
    <property type="match status" value="1"/>
</dbReference>
<dbReference type="GO" id="GO:0097169">
    <property type="term" value="C:AIM2 inflammasome complex"/>
    <property type="evidence" value="ECO:0007669"/>
    <property type="project" value="TreeGrafter"/>
</dbReference>
<proteinExistence type="inferred from homology"/>
<dbReference type="SMART" id="SM00115">
    <property type="entry name" value="CASc"/>
    <property type="match status" value="1"/>
</dbReference>
<evidence type="ECO:0000259" key="4">
    <source>
        <dbReference type="PROSITE" id="PS50208"/>
    </source>
</evidence>
<comment type="similarity">
    <text evidence="1 2">Belongs to the peptidase C14A family.</text>
</comment>
<dbReference type="SUPFAM" id="SSF52129">
    <property type="entry name" value="Caspase-like"/>
    <property type="match status" value="1"/>
</dbReference>
<accession>A0A6J8CC09</accession>
<keyword evidence="6" id="KW-1185">Reference proteome</keyword>
<dbReference type="PANTHER" id="PTHR47901">
    <property type="entry name" value="CASPASE RECRUITMENT DOMAIN-CONTAINING PROTEIN 18"/>
    <property type="match status" value="1"/>
</dbReference>
<sequence>MNGMEATVNQIKKMLIGVIEKQNVVLEMDFKEIEQLVTTPDTREISFTSNVNQTYITEDTENKVIENLPSEIEIQTERPSDESGIEKIEIIAKKVNSIILELKATPGIFKSVKILKLAILTLVRTIHTAGEIDVNVENTVTVNMKFGSLTKDQIEVVKCLFTNKWNKDKMDKPLSHEYQSTDEGATINSSLVVATNSHQGIFDAVPSESFKRFTRAPCQSCEEKDKQIKALEEKTREHAQSMDRYSFLDANLIADERTPRRSGHSLPVSLSTKEFDSKHYKIKSGLVLVLNNTEFLVQNIPLADRVGSDIDVSSISQRFQELGFRYNLQTNLTKSATFEWFKKVKEDFITKPVDCFVLVLLSHGADLGVYATDELISTIDIQKTFNSEMCPALRFKPKIIIMQSCRGSHLSRGIDSKPPPNQADASVDRREYILLNDEDRPIHLPNEADFLFAFATVPGSRSFRTGTDGTPFIRHLCIAIGDMKENEDFYSVLTTVNKAVGMTYKPYIGKIRYPDVVQMPCFVSHLTKSVLLKQSHQ</sequence>
<reference evidence="5 6" key="1">
    <citation type="submission" date="2020-06" db="EMBL/GenBank/DDBJ databases">
        <authorList>
            <person name="Li R."/>
            <person name="Bekaert M."/>
        </authorList>
    </citation>
    <scope>NUCLEOTIDE SEQUENCE [LARGE SCALE GENOMIC DNA]</scope>
    <source>
        <strain evidence="6">wild</strain>
    </source>
</reference>
<dbReference type="InterPro" id="IPR001309">
    <property type="entry name" value="Pept_C14_p20"/>
</dbReference>
<dbReference type="GO" id="GO:0072557">
    <property type="term" value="C:IPAF inflammasome complex"/>
    <property type="evidence" value="ECO:0007669"/>
    <property type="project" value="TreeGrafter"/>
</dbReference>
<dbReference type="InterPro" id="IPR002138">
    <property type="entry name" value="Pept_C14_p10"/>
</dbReference>
<dbReference type="GO" id="GO:0072559">
    <property type="term" value="C:NLRP3 inflammasome complex"/>
    <property type="evidence" value="ECO:0007669"/>
    <property type="project" value="TreeGrafter"/>
</dbReference>
<dbReference type="GO" id="GO:0006508">
    <property type="term" value="P:proteolysis"/>
    <property type="evidence" value="ECO:0007669"/>
    <property type="project" value="InterPro"/>
</dbReference>
<dbReference type="InterPro" id="IPR029030">
    <property type="entry name" value="Caspase-like_dom_sf"/>
</dbReference>
<dbReference type="AlphaFoldDB" id="A0A6J8CC09"/>
<dbReference type="OrthoDB" id="6116485at2759"/>
<dbReference type="PRINTS" id="PR00376">
    <property type="entry name" value="IL1BCENZYME"/>
</dbReference>
<dbReference type="InterPro" id="IPR011600">
    <property type="entry name" value="Pept_C14_caspase"/>
</dbReference>
<evidence type="ECO:0000313" key="6">
    <source>
        <dbReference type="Proteomes" id="UP000507470"/>
    </source>
</evidence>
<evidence type="ECO:0000259" key="3">
    <source>
        <dbReference type="PROSITE" id="PS50207"/>
    </source>
</evidence>
<dbReference type="InterPro" id="IPR015917">
    <property type="entry name" value="Pept_C14A"/>
</dbReference>
<dbReference type="GO" id="GO:0004197">
    <property type="term" value="F:cysteine-type endopeptidase activity"/>
    <property type="evidence" value="ECO:0007669"/>
    <property type="project" value="InterPro"/>
</dbReference>
<evidence type="ECO:0000313" key="5">
    <source>
        <dbReference type="EMBL" id="CAC5392357.1"/>
    </source>
</evidence>